<evidence type="ECO:0000256" key="8">
    <source>
        <dbReference type="ARBA" id="ARBA00022990"/>
    </source>
</evidence>
<dbReference type="FunFam" id="3.60.20.10:FF:000020">
    <property type="entry name" value="Proteasome subunit alpha type"/>
    <property type="match status" value="1"/>
</dbReference>
<evidence type="ECO:0000256" key="2">
    <source>
        <dbReference type="ARBA" id="ARBA00004123"/>
    </source>
</evidence>
<reference evidence="13" key="2">
    <citation type="submission" date="2025-09" db="UniProtKB">
        <authorList>
            <consortium name="Ensembl"/>
        </authorList>
    </citation>
    <scope>IDENTIFICATION</scope>
</reference>
<evidence type="ECO:0000256" key="1">
    <source>
        <dbReference type="ARBA" id="ARBA00003876"/>
    </source>
</evidence>
<keyword evidence="9" id="KW-0325">Glycoprotein</keyword>
<dbReference type="GO" id="GO:0005737">
    <property type="term" value="C:cytoplasm"/>
    <property type="evidence" value="ECO:0007669"/>
    <property type="project" value="UniProtKB-SubCell"/>
</dbReference>
<dbReference type="AlphaFoldDB" id="A0A7N8Y6G2"/>
<dbReference type="InterPro" id="IPR050115">
    <property type="entry name" value="Proteasome_alpha"/>
</dbReference>
<dbReference type="GO" id="GO:0051603">
    <property type="term" value="P:proteolysis involved in protein catabolic process"/>
    <property type="evidence" value="ECO:0007669"/>
    <property type="project" value="InterPro"/>
</dbReference>
<evidence type="ECO:0000256" key="11">
    <source>
        <dbReference type="ARBA" id="ARBA00062366"/>
    </source>
</evidence>
<name>A0A7N8Y6G2_9TELE</name>
<dbReference type="InterPro" id="IPR034642">
    <property type="entry name" value="Proteasome_subunit_alpha6"/>
</dbReference>
<dbReference type="InterPro" id="IPR023332">
    <property type="entry name" value="Proteasome_alpha-type"/>
</dbReference>
<dbReference type="InterPro" id="IPR029055">
    <property type="entry name" value="Ntn_hydrolases_N"/>
</dbReference>
<dbReference type="Gene3D" id="3.60.20.10">
    <property type="entry name" value="Glutamine Phosphoribosylpyrophosphate, subunit 1, domain 1"/>
    <property type="match status" value="1"/>
</dbReference>
<dbReference type="GO" id="GO:0005634">
    <property type="term" value="C:nucleus"/>
    <property type="evidence" value="ECO:0007669"/>
    <property type="project" value="UniProtKB-SubCell"/>
</dbReference>
<keyword evidence="7 12" id="KW-0647">Proteasome</keyword>
<keyword evidence="5" id="KW-0963">Cytoplasm</keyword>
<evidence type="ECO:0000256" key="6">
    <source>
        <dbReference type="ARBA" id="ARBA00022553"/>
    </source>
</evidence>
<dbReference type="PROSITE" id="PS51475">
    <property type="entry name" value="PROTEASOME_ALPHA_2"/>
    <property type="match status" value="1"/>
</dbReference>
<evidence type="ECO:0000256" key="3">
    <source>
        <dbReference type="ARBA" id="ARBA00004496"/>
    </source>
</evidence>
<keyword evidence="8" id="KW-0007">Acetylation</keyword>
<evidence type="ECO:0000256" key="12">
    <source>
        <dbReference type="PROSITE-ProRule" id="PRU00808"/>
    </source>
</evidence>
<accession>A0A7N8Y6G2</accession>
<keyword evidence="6" id="KW-0597">Phosphoprotein</keyword>
<dbReference type="SUPFAM" id="SSF56235">
    <property type="entry name" value="N-terminal nucleophile aminohydrolases (Ntn hydrolases)"/>
    <property type="match status" value="1"/>
</dbReference>
<sequence length="304" mass="34825">MFRCSIWTGEMFRCSVWTGEMFRCSMWTGEMFRCSVWTGEMFRCSVWTGEVFRCSMWTGEMFRCSVWTGEMFRCSMWTEYAFKAINQGGLTSVAVRGKDCVVVVTQKKVPDKLLDAMTVTHLFRITENIGCVMTGMTADSRSQVQRARYEAANWMYKYGYEIPVDMLCKRMADICQVYTQNAEMRPLGCCMMVVGTDEELGPQLYKCDPAGYYCGFKATAAGVKQTEATSFLEKKFKKKLDWTYEQTVETAISCLSTVLSIDFKPTELEVGVVTAQEPKFKILSESEIDAHLVALSEREIMFMH</sequence>
<reference evidence="13" key="1">
    <citation type="submission" date="2025-08" db="UniProtKB">
        <authorList>
            <consortium name="Ensembl"/>
        </authorList>
    </citation>
    <scope>IDENTIFICATION</scope>
</reference>
<comment type="subunit">
    <text evidence="11">The 26S proteasome consists of a 20S proteasome core and two 19S regulatory subunits. The 20S proteasome core is a barrel-shaped complex made of 28 subunits that are arranged in four stacked rings. The two outer rings are each formed by seven alpha subunits, and the two inner rings are formed by seven beta subunits. The proteolytic activity is exerted by three beta-subunits PSMB5, PSMB6 and PSMB7. Interacts with ALKBH4.</text>
</comment>
<dbReference type="Proteomes" id="UP000261640">
    <property type="component" value="Unplaced"/>
</dbReference>
<dbReference type="GO" id="GO:0019773">
    <property type="term" value="C:proteasome core complex, alpha-subunit complex"/>
    <property type="evidence" value="ECO:0007669"/>
    <property type="project" value="UniProtKB-UniRule"/>
</dbReference>
<evidence type="ECO:0000256" key="10">
    <source>
        <dbReference type="ARBA" id="ARBA00023242"/>
    </source>
</evidence>
<comment type="function">
    <text evidence="1">Component of the 20S core proteasome complex involved in the proteolytic degradation of most intracellular proteins. This complex plays numerous essential roles within the cell by associating with different regulatory particles. Associated with two 19S regulatory particles, forms the 26S proteasome and thus participates in the ATP-dependent degradation of ubiquitinated proteins. The 26S proteasome plays a key role in the maintenance of protein homeostasis by removing misfolded or damaged proteins that could impair cellular functions, and by removing proteins whose functions are no longer required. Associated with the PA200 or PA28, the 20S proteasome mediates ubiquitin-independent protein degradation. This type of proteolysis is required in several pathways including spermatogenesis (20S-PA200 complex) or generation of a subset of MHC class I-presented antigenic peptides (20S-PA28 complex).</text>
</comment>
<dbReference type="PANTHER" id="PTHR11599">
    <property type="entry name" value="PROTEASOME SUBUNIT ALPHA/BETA"/>
    <property type="match status" value="1"/>
</dbReference>
<dbReference type="GeneTree" id="ENSGT00390000002201"/>
<evidence type="ECO:0000256" key="5">
    <source>
        <dbReference type="ARBA" id="ARBA00022490"/>
    </source>
</evidence>
<organism evidence="13 14">
    <name type="scientific">Mastacembelus armatus</name>
    <name type="common">zig-zag eel</name>
    <dbReference type="NCBI Taxonomy" id="205130"/>
    <lineage>
        <taxon>Eukaryota</taxon>
        <taxon>Metazoa</taxon>
        <taxon>Chordata</taxon>
        <taxon>Craniata</taxon>
        <taxon>Vertebrata</taxon>
        <taxon>Euteleostomi</taxon>
        <taxon>Actinopterygii</taxon>
        <taxon>Neopterygii</taxon>
        <taxon>Teleostei</taxon>
        <taxon>Neoteleostei</taxon>
        <taxon>Acanthomorphata</taxon>
        <taxon>Anabantaria</taxon>
        <taxon>Synbranchiformes</taxon>
        <taxon>Mastacembelidae</taxon>
        <taxon>Mastacembelus</taxon>
    </lineage>
</organism>
<keyword evidence="10" id="KW-0539">Nucleus</keyword>
<evidence type="ECO:0000256" key="9">
    <source>
        <dbReference type="ARBA" id="ARBA00023180"/>
    </source>
</evidence>
<dbReference type="InterPro" id="IPR001353">
    <property type="entry name" value="Proteasome_sua/b"/>
</dbReference>
<evidence type="ECO:0000256" key="7">
    <source>
        <dbReference type="ARBA" id="ARBA00022942"/>
    </source>
</evidence>
<protein>
    <recommendedName>
        <fullName evidence="4">Proteasome subunit alpha type-6</fullName>
    </recommendedName>
</protein>
<proteinExistence type="inferred from homology"/>
<dbReference type="Ensembl" id="ENSMAMT00000054097.1">
    <property type="protein sequence ID" value="ENSMAMP00000061000.1"/>
    <property type="gene ID" value="ENSMAMG00000013249.2"/>
</dbReference>
<evidence type="ECO:0000256" key="4">
    <source>
        <dbReference type="ARBA" id="ARBA00021332"/>
    </source>
</evidence>
<comment type="similarity">
    <text evidence="12">Belongs to the peptidase T1A family.</text>
</comment>
<keyword evidence="14" id="KW-1185">Reference proteome</keyword>
<evidence type="ECO:0000313" key="13">
    <source>
        <dbReference type="Ensembl" id="ENSMAMP00000061000.1"/>
    </source>
</evidence>
<evidence type="ECO:0000313" key="14">
    <source>
        <dbReference type="Proteomes" id="UP000261640"/>
    </source>
</evidence>
<dbReference type="Pfam" id="PF00227">
    <property type="entry name" value="Proteasome"/>
    <property type="match status" value="1"/>
</dbReference>
<comment type="subcellular location">
    <subcellularLocation>
        <location evidence="3">Cytoplasm</location>
    </subcellularLocation>
    <subcellularLocation>
        <location evidence="2">Nucleus</location>
    </subcellularLocation>
</comment>
<dbReference type="CDD" id="cd03754">
    <property type="entry name" value="proteasome_alpha_type_6"/>
    <property type="match status" value="1"/>
</dbReference>